<comment type="caution">
    <text evidence="5">The sequence shown here is derived from an EMBL/GenBank/DDBJ whole genome shotgun (WGS) entry which is preliminary data.</text>
</comment>
<keyword evidence="2" id="KW-0175">Coiled coil</keyword>
<dbReference type="Proteomes" id="UP001321749">
    <property type="component" value="Unassembled WGS sequence"/>
</dbReference>
<keyword evidence="3" id="KW-0472">Membrane</keyword>
<dbReference type="Pfam" id="PF13857">
    <property type="entry name" value="Ank_5"/>
    <property type="match status" value="1"/>
</dbReference>
<dbReference type="InterPro" id="IPR036770">
    <property type="entry name" value="Ankyrin_rpt-contain_sf"/>
</dbReference>
<evidence type="ECO:0000313" key="5">
    <source>
        <dbReference type="EMBL" id="KAK4466105.1"/>
    </source>
</evidence>
<evidence type="ECO:0000313" key="6">
    <source>
        <dbReference type="Proteomes" id="UP001321749"/>
    </source>
</evidence>
<dbReference type="SUPFAM" id="SSF48403">
    <property type="entry name" value="Ankyrin repeat"/>
    <property type="match status" value="2"/>
</dbReference>
<dbReference type="PROSITE" id="PS50088">
    <property type="entry name" value="ANK_REPEAT"/>
    <property type="match status" value="4"/>
</dbReference>
<keyword evidence="6" id="KW-1185">Reference proteome</keyword>
<feature type="domain" description="Heterokaryon incompatibility" evidence="4">
    <location>
        <begin position="22"/>
        <end position="115"/>
    </location>
</feature>
<reference evidence="5" key="1">
    <citation type="journal article" date="2023" name="Mol. Phylogenet. Evol.">
        <title>Genome-scale phylogeny and comparative genomics of the fungal order Sordariales.</title>
        <authorList>
            <person name="Hensen N."/>
            <person name="Bonometti L."/>
            <person name="Westerberg I."/>
            <person name="Brannstrom I.O."/>
            <person name="Guillou S."/>
            <person name="Cros-Aarteil S."/>
            <person name="Calhoun S."/>
            <person name="Haridas S."/>
            <person name="Kuo A."/>
            <person name="Mondo S."/>
            <person name="Pangilinan J."/>
            <person name="Riley R."/>
            <person name="LaButti K."/>
            <person name="Andreopoulos B."/>
            <person name="Lipzen A."/>
            <person name="Chen C."/>
            <person name="Yan M."/>
            <person name="Daum C."/>
            <person name="Ng V."/>
            <person name="Clum A."/>
            <person name="Steindorff A."/>
            <person name="Ohm R.A."/>
            <person name="Martin F."/>
            <person name="Silar P."/>
            <person name="Natvig D.O."/>
            <person name="Lalanne C."/>
            <person name="Gautier V."/>
            <person name="Ament-Velasquez S.L."/>
            <person name="Kruys A."/>
            <person name="Hutchinson M.I."/>
            <person name="Powell A.J."/>
            <person name="Barry K."/>
            <person name="Miller A.N."/>
            <person name="Grigoriev I.V."/>
            <person name="Debuchy R."/>
            <person name="Gladieux P."/>
            <person name="Hiltunen Thoren M."/>
            <person name="Johannesson H."/>
        </authorList>
    </citation>
    <scope>NUCLEOTIDE SEQUENCE</scope>
    <source>
        <strain evidence="5">PSN324</strain>
    </source>
</reference>
<dbReference type="Gene3D" id="1.25.40.20">
    <property type="entry name" value="Ankyrin repeat-containing domain"/>
    <property type="match status" value="3"/>
</dbReference>
<feature type="coiled-coil region" evidence="2">
    <location>
        <begin position="578"/>
        <end position="612"/>
    </location>
</feature>
<dbReference type="SMART" id="SM00248">
    <property type="entry name" value="ANK"/>
    <property type="match status" value="9"/>
</dbReference>
<feature type="repeat" description="ANK" evidence="1">
    <location>
        <begin position="945"/>
        <end position="967"/>
    </location>
</feature>
<evidence type="ECO:0000256" key="1">
    <source>
        <dbReference type="PROSITE-ProRule" id="PRU00023"/>
    </source>
</evidence>
<dbReference type="InterPro" id="IPR002110">
    <property type="entry name" value="Ankyrin_rpt"/>
</dbReference>
<dbReference type="PROSITE" id="PS50297">
    <property type="entry name" value="ANK_REP_REGION"/>
    <property type="match status" value="4"/>
</dbReference>
<accession>A0AAV9HZ43</accession>
<dbReference type="Pfam" id="PF06985">
    <property type="entry name" value="HET"/>
    <property type="match status" value="1"/>
</dbReference>
<keyword evidence="1" id="KW-0040">ANK repeat</keyword>
<evidence type="ECO:0000256" key="2">
    <source>
        <dbReference type="SAM" id="Coils"/>
    </source>
</evidence>
<feature type="repeat" description="ANK" evidence="1">
    <location>
        <begin position="912"/>
        <end position="944"/>
    </location>
</feature>
<proteinExistence type="predicted"/>
<dbReference type="Pfam" id="PF12796">
    <property type="entry name" value="Ank_2"/>
    <property type="match status" value="1"/>
</dbReference>
<protein>
    <submittedName>
        <fullName evidence="5">Vegetative incompatibility HET protein</fullName>
    </submittedName>
</protein>
<feature type="transmembrane region" description="Helical" evidence="3">
    <location>
        <begin position="198"/>
        <end position="215"/>
    </location>
</feature>
<keyword evidence="3" id="KW-1133">Transmembrane helix</keyword>
<dbReference type="PANTHER" id="PTHR10622:SF10">
    <property type="entry name" value="HET DOMAIN-CONTAINING PROTEIN"/>
    <property type="match status" value="1"/>
</dbReference>
<name>A0AAV9HZ43_9PEZI</name>
<feature type="repeat" description="ANK" evidence="1">
    <location>
        <begin position="1171"/>
        <end position="1191"/>
    </location>
</feature>
<reference evidence="5" key="2">
    <citation type="submission" date="2023-06" db="EMBL/GenBank/DDBJ databases">
        <authorList>
            <consortium name="Lawrence Berkeley National Laboratory"/>
            <person name="Mondo S.J."/>
            <person name="Hensen N."/>
            <person name="Bonometti L."/>
            <person name="Westerberg I."/>
            <person name="Brannstrom I.O."/>
            <person name="Guillou S."/>
            <person name="Cros-Aarteil S."/>
            <person name="Calhoun S."/>
            <person name="Haridas S."/>
            <person name="Kuo A."/>
            <person name="Pangilinan J."/>
            <person name="Riley R."/>
            <person name="Labutti K."/>
            <person name="Andreopoulos B."/>
            <person name="Lipzen A."/>
            <person name="Chen C."/>
            <person name="Yanf M."/>
            <person name="Daum C."/>
            <person name="Ng V."/>
            <person name="Clum A."/>
            <person name="Steindorff A."/>
            <person name="Ohm R."/>
            <person name="Martin F."/>
            <person name="Silar P."/>
            <person name="Natvig D."/>
            <person name="Lalanne C."/>
            <person name="Gautier V."/>
            <person name="Ament-Velasquez S.L."/>
            <person name="Kruys A."/>
            <person name="Hutchinson M.I."/>
            <person name="Powell A.J."/>
            <person name="Barry K."/>
            <person name="Miller A.N."/>
            <person name="Grigoriev I.V."/>
            <person name="Debuchy R."/>
            <person name="Gladieux P."/>
            <person name="Thoren M.H."/>
            <person name="Johannesson H."/>
        </authorList>
    </citation>
    <scope>NUCLEOTIDE SEQUENCE</scope>
    <source>
        <strain evidence="5">PSN324</strain>
    </source>
</reference>
<evidence type="ECO:0000256" key="3">
    <source>
        <dbReference type="SAM" id="Phobius"/>
    </source>
</evidence>
<dbReference type="EMBL" id="MU864934">
    <property type="protein sequence ID" value="KAK4466105.1"/>
    <property type="molecule type" value="Genomic_DNA"/>
</dbReference>
<sequence>MRLIEVETKSLASFDFEDAPAYAILSHTWGDDAEELTLQDLTDLEKAKAKKSGFSKLDGCCRQALQDGFGYIWIDTCCIDKTDQIELSEAINSMFKWYRRAAVCYVYLSDVRSEDMLPQSRWFRRGWTLQELIAPGALDFYSSDWRPLGSRADLAPEIEEITGIPEEFLFGDGEFLNASVAQRMSWASMRSTKRKEDLAYCLLGIFGVSLPILYGDDHAFSKLQREIMYHVRDDSIFSWDLEPADIPPNNVNDNLTKTTLSAGAFAEGPGAFKNCGNIVSRGFHNTPSNKFSIESGYVYISTVTHKPDPEDDSVYGLLSCGPEDDPSMVVGVPLELDRSGSFFIRPQGKTPGLFSKPVGSENGGARPIHIQLLRDLGSSASENDRRNWIRLKVAGTGLKVAEACPKKRLENNMVRTRRDPDIAITERTWVRLSQKSDRDTASLDFVLVIDSAAEPEKDRPSVTCHLMVSDPQTPLEELASHQFGLPKSAFGHTKASNGMTHLSASVGIIQRDPGSSQPAFVVSLAQLCEPPETTINVSEKLASMQSQVDLVLVMTTELSLREERADLLEQKTQCSWAIESLERVIKDRMNAIERLRQNKSNEMKRYARLDARLRKIEHLLPGNAATRVNIQDAMKERGRGWFDELITSLVDGNLTHRLPAAPAGSSGHKNSNLETIYTILQFWHHEKDLDTSDWTPLAWAITNRHGPLVRWLLAQGVGVRKRERHITPRLLLAAQYLPDVLGDLVDKKADVWGALSQAVRSGDEAAVVILLENKRVAANIDAASRHNLLLVAAEGGHIAIIKALLSPEGAIANLKAVLWAAAKHSHEEAVGFMIDLGDDSSLGSTKELLLEALIDECEVIIKVLLAKKRTYGDEIYGLGRSLLWHAADQDDAYVVGMLLRQHTSAMDIPDEFGQTPLSRAAENGHHDVVALLLAGAQAQNAPDIYGVTPLSFAVSNGHEETVRLLLRPEWMLESETNAVLAMIFRASLRHHNQVINLLLNTKLANIYWNINEWKGESSCETTLLWFAVKTKNPDLVRTLLTYNTSGPGSTSFLDSVAQQELLEIEFLEVVHRSLGRAVIQGSEDIVREFLRTEVAVDLNFEDANGYTYLHLAALYGRLRIVRLLLSDRRVDGNRARLHGPTALVLAIERGLVPIVECLVGSNKVDVSKEYQGNTPLQLAIGVGDIELIRLLRGCW</sequence>
<feature type="repeat" description="ANK" evidence="1">
    <location>
        <begin position="1104"/>
        <end position="1126"/>
    </location>
</feature>
<organism evidence="5 6">
    <name type="scientific">Cladorrhinum samala</name>
    <dbReference type="NCBI Taxonomy" id="585594"/>
    <lineage>
        <taxon>Eukaryota</taxon>
        <taxon>Fungi</taxon>
        <taxon>Dikarya</taxon>
        <taxon>Ascomycota</taxon>
        <taxon>Pezizomycotina</taxon>
        <taxon>Sordariomycetes</taxon>
        <taxon>Sordariomycetidae</taxon>
        <taxon>Sordariales</taxon>
        <taxon>Podosporaceae</taxon>
        <taxon>Cladorrhinum</taxon>
    </lineage>
</organism>
<evidence type="ECO:0000259" key="4">
    <source>
        <dbReference type="Pfam" id="PF06985"/>
    </source>
</evidence>
<gene>
    <name evidence="5" type="ORF">QBC42DRAFT_193594</name>
</gene>
<keyword evidence="3" id="KW-0812">Transmembrane</keyword>
<dbReference type="AlphaFoldDB" id="A0AAV9HZ43"/>
<dbReference type="PANTHER" id="PTHR10622">
    <property type="entry name" value="HET DOMAIN-CONTAINING PROTEIN"/>
    <property type="match status" value="1"/>
</dbReference>
<dbReference type="InterPro" id="IPR010730">
    <property type="entry name" value="HET"/>
</dbReference>